<protein>
    <submittedName>
        <fullName evidence="1">Uncharacterized protein</fullName>
    </submittedName>
</protein>
<evidence type="ECO:0000313" key="1">
    <source>
        <dbReference type="EMBL" id="MCH90698.1"/>
    </source>
</evidence>
<accession>A0A392MVH8</accession>
<dbReference type="EMBL" id="LXQA010018876">
    <property type="protein sequence ID" value="MCH90698.1"/>
    <property type="molecule type" value="Genomic_DNA"/>
</dbReference>
<comment type="caution">
    <text evidence="1">The sequence shown here is derived from an EMBL/GenBank/DDBJ whole genome shotgun (WGS) entry which is preliminary data.</text>
</comment>
<feature type="non-terminal residue" evidence="1">
    <location>
        <position position="1"/>
    </location>
</feature>
<sequence length="28" mass="3108">PVLRYVAAENFVIASLPCTSDLIRDSTR</sequence>
<reference evidence="1 2" key="1">
    <citation type="journal article" date="2018" name="Front. Plant Sci.">
        <title>Red Clover (Trifolium pratense) and Zigzag Clover (T. medium) - A Picture of Genomic Similarities and Differences.</title>
        <authorList>
            <person name="Dluhosova J."/>
            <person name="Istvanek J."/>
            <person name="Nedelnik J."/>
            <person name="Repkova J."/>
        </authorList>
    </citation>
    <scope>NUCLEOTIDE SEQUENCE [LARGE SCALE GENOMIC DNA]</scope>
    <source>
        <strain evidence="2">cv. 10/8</strain>
        <tissue evidence="1">Leaf</tissue>
    </source>
</reference>
<keyword evidence="2" id="KW-1185">Reference proteome</keyword>
<dbReference type="AlphaFoldDB" id="A0A392MVH8"/>
<name>A0A392MVH8_9FABA</name>
<dbReference type="Proteomes" id="UP000265520">
    <property type="component" value="Unassembled WGS sequence"/>
</dbReference>
<evidence type="ECO:0000313" key="2">
    <source>
        <dbReference type="Proteomes" id="UP000265520"/>
    </source>
</evidence>
<gene>
    <name evidence="1" type="ORF">A2U01_0011620</name>
</gene>
<proteinExistence type="predicted"/>
<organism evidence="1 2">
    <name type="scientific">Trifolium medium</name>
    <dbReference type="NCBI Taxonomy" id="97028"/>
    <lineage>
        <taxon>Eukaryota</taxon>
        <taxon>Viridiplantae</taxon>
        <taxon>Streptophyta</taxon>
        <taxon>Embryophyta</taxon>
        <taxon>Tracheophyta</taxon>
        <taxon>Spermatophyta</taxon>
        <taxon>Magnoliopsida</taxon>
        <taxon>eudicotyledons</taxon>
        <taxon>Gunneridae</taxon>
        <taxon>Pentapetalae</taxon>
        <taxon>rosids</taxon>
        <taxon>fabids</taxon>
        <taxon>Fabales</taxon>
        <taxon>Fabaceae</taxon>
        <taxon>Papilionoideae</taxon>
        <taxon>50 kb inversion clade</taxon>
        <taxon>NPAAA clade</taxon>
        <taxon>Hologalegina</taxon>
        <taxon>IRL clade</taxon>
        <taxon>Trifolieae</taxon>
        <taxon>Trifolium</taxon>
    </lineage>
</organism>